<dbReference type="InterPro" id="IPR003945">
    <property type="entry name" value="NU5C-like"/>
</dbReference>
<comment type="function">
    <text evidence="1">Core subunit of the mitochondrial membrane respiratory chain NADH dehydrogenase (Complex I) that is believed to belong to the minimal assembly required for catalysis. Complex I functions in the transfer of electrons from NADH to the respiratory chain. The immediate electron acceptor for the enzyme is believed to be ubiquinone.</text>
</comment>
<dbReference type="Pfam" id="PF00361">
    <property type="entry name" value="Proton_antipo_M"/>
    <property type="match status" value="1"/>
</dbReference>
<keyword evidence="10" id="KW-0249">Electron transport</keyword>
<feature type="transmembrane region" description="Helical" evidence="17">
    <location>
        <begin position="368"/>
        <end position="392"/>
    </location>
</feature>
<name>A0A1S5RS84_9MYRI</name>
<dbReference type="PANTHER" id="PTHR42829:SF2">
    <property type="entry name" value="NADH-UBIQUINONE OXIDOREDUCTASE CHAIN 5"/>
    <property type="match status" value="1"/>
</dbReference>
<evidence type="ECO:0000256" key="6">
    <source>
        <dbReference type="ARBA" id="ARBA00022660"/>
    </source>
</evidence>
<accession>A0A1S5RS84</accession>
<feature type="transmembrane region" description="Helical" evidence="17">
    <location>
        <begin position="422"/>
        <end position="440"/>
    </location>
</feature>
<keyword evidence="11 17" id="KW-1133">Transmembrane helix</keyword>
<evidence type="ECO:0000256" key="14">
    <source>
        <dbReference type="ARBA" id="ARBA00023128"/>
    </source>
</evidence>
<evidence type="ECO:0000256" key="12">
    <source>
        <dbReference type="ARBA" id="ARBA00023027"/>
    </source>
</evidence>
<dbReference type="InterPro" id="IPR001516">
    <property type="entry name" value="Proton_antipo_N"/>
</dbReference>
<dbReference type="GO" id="GO:0042773">
    <property type="term" value="P:ATP synthesis coupled electron transport"/>
    <property type="evidence" value="ECO:0007669"/>
    <property type="project" value="InterPro"/>
</dbReference>
<feature type="domain" description="NADH-Ubiquinone oxidoreductase (complex I) chain 5 N-terminal" evidence="19">
    <location>
        <begin position="44"/>
        <end position="88"/>
    </location>
</feature>
<keyword evidence="15 17" id="KW-0472">Membrane</keyword>
<evidence type="ECO:0000256" key="5">
    <source>
        <dbReference type="ARBA" id="ARBA00022448"/>
    </source>
</evidence>
<comment type="subcellular location">
    <subcellularLocation>
        <location evidence="2">Mitochondrion inner membrane</location>
        <topology evidence="2">Multi-pass membrane protein</topology>
    </subcellularLocation>
</comment>
<dbReference type="InterPro" id="IPR001750">
    <property type="entry name" value="ND/Mrp_TM"/>
</dbReference>
<gene>
    <name evidence="21" type="primary">ND5</name>
</gene>
<dbReference type="PRINTS" id="PR01434">
    <property type="entry name" value="NADHDHGNASE5"/>
</dbReference>
<keyword evidence="5 17" id="KW-0813">Transport</keyword>
<dbReference type="GO" id="GO:0003954">
    <property type="term" value="F:NADH dehydrogenase activity"/>
    <property type="evidence" value="ECO:0007669"/>
    <property type="project" value="TreeGrafter"/>
</dbReference>
<dbReference type="InterPro" id="IPR010934">
    <property type="entry name" value="NADH_DH_su5_C"/>
</dbReference>
<feature type="transmembrane region" description="Helical" evidence="17">
    <location>
        <begin position="324"/>
        <end position="348"/>
    </location>
</feature>
<dbReference type="EC" id="7.1.1.2" evidence="3 17"/>
<protein>
    <recommendedName>
        <fullName evidence="4 17">NADH-ubiquinone oxidoreductase chain 5</fullName>
        <ecNumber evidence="3 17">7.1.1.2</ecNumber>
    </recommendedName>
</protein>
<dbReference type="GO" id="GO:0015990">
    <property type="term" value="P:electron transport coupled proton transport"/>
    <property type="evidence" value="ECO:0007669"/>
    <property type="project" value="TreeGrafter"/>
</dbReference>
<dbReference type="Pfam" id="PF00662">
    <property type="entry name" value="Proton_antipo_N"/>
    <property type="match status" value="1"/>
</dbReference>
<evidence type="ECO:0000256" key="11">
    <source>
        <dbReference type="ARBA" id="ARBA00022989"/>
    </source>
</evidence>
<keyword evidence="7 17" id="KW-0812">Transmembrane</keyword>
<proteinExistence type="inferred from homology"/>
<feature type="domain" description="NADH:quinone oxidoreductase/Mrp antiporter transmembrane" evidence="18">
    <location>
        <begin position="105"/>
        <end position="387"/>
    </location>
</feature>
<organism evidence="21">
    <name type="scientific">Asiomorpha coarctata</name>
    <dbReference type="NCBI Taxonomy" id="1904351"/>
    <lineage>
        <taxon>Eukaryota</taxon>
        <taxon>Metazoa</taxon>
        <taxon>Ecdysozoa</taxon>
        <taxon>Arthropoda</taxon>
        <taxon>Myriapoda</taxon>
        <taxon>Diplopoda</taxon>
        <taxon>Helminthomorpha</taxon>
        <taxon>Polydesmida</taxon>
        <taxon>Paradoxosomatidae</taxon>
        <taxon>Asiomorpha</taxon>
    </lineage>
</organism>
<evidence type="ECO:0000313" key="21">
    <source>
        <dbReference type="EMBL" id="AOR87172.1"/>
    </source>
</evidence>
<evidence type="ECO:0000256" key="8">
    <source>
        <dbReference type="ARBA" id="ARBA00022792"/>
    </source>
</evidence>
<evidence type="ECO:0000256" key="3">
    <source>
        <dbReference type="ARBA" id="ARBA00012944"/>
    </source>
</evidence>
<feature type="transmembrane region" description="Helical" evidence="17">
    <location>
        <begin position="88"/>
        <end position="114"/>
    </location>
</feature>
<dbReference type="PANTHER" id="PTHR42829">
    <property type="entry name" value="NADH-UBIQUINONE OXIDOREDUCTASE CHAIN 5"/>
    <property type="match status" value="1"/>
</dbReference>
<evidence type="ECO:0000256" key="10">
    <source>
        <dbReference type="ARBA" id="ARBA00022982"/>
    </source>
</evidence>
<feature type="transmembrane region" description="Helical" evidence="17">
    <location>
        <begin position="213"/>
        <end position="232"/>
    </location>
</feature>
<feature type="domain" description="NADH dehydrogenase subunit 5 C-terminal" evidence="20">
    <location>
        <begin position="390"/>
        <end position="560"/>
    </location>
</feature>
<evidence type="ECO:0000256" key="16">
    <source>
        <dbReference type="ARBA" id="ARBA00049551"/>
    </source>
</evidence>
<feature type="transmembrane region" description="Helical" evidence="17">
    <location>
        <begin position="150"/>
        <end position="169"/>
    </location>
</feature>
<evidence type="ECO:0000256" key="1">
    <source>
        <dbReference type="ARBA" id="ARBA00003257"/>
    </source>
</evidence>
<reference evidence="21" key="1">
    <citation type="journal article" date="2016" name="Zookeys">
        <title>Complete mitochondrial genomes of two flat-backed millipedes by next-generation sequencing (Diplopoda, Polydesmida).</title>
        <authorList>
            <person name="Dong Y."/>
            <person name="Zhu L."/>
            <person name="Bai Y."/>
            <person name="Ou Y."/>
            <person name="Wang C."/>
        </authorList>
    </citation>
    <scope>NUCLEOTIDE SEQUENCE</scope>
</reference>
<keyword evidence="9" id="KW-1278">Translocase</keyword>
<dbReference type="EMBL" id="KU721885">
    <property type="protein sequence ID" value="AOR87172.1"/>
    <property type="molecule type" value="Genomic_DNA"/>
</dbReference>
<sequence length="566" mass="62567">MFWLMELIFSCFLFGSGVSFYAGLVMMWGGKSVLLDWVFFRMLGMDMGILVLFDWMSLIFCSVVLLISGCVFYYMVGYMGGDKTIVRFGLLVFLFVVSMLCVIFSPSLISILLGWDGLGLVSYCLVIYYGNFSSFNAGMITGVSNRIGDVGLLLTIGFMFMNGSWDFYLLDEGSLAWWVMVGLVVLAGFTSSAQIPFSAWLPAAMAAPTPVSALVHSSTLVTAGVYLFIRFYGMISGVWWLCLLILYGGVLTMFMAGLSALFEQDMKSIIALSTLSQLGVMMVSVGVGNINLAFFHLICHAMFKALLFLCGGKMIHSFGGYQDVRFMGSIVMGLPVSCVSLNVANFSLCGFPFMAGFYSKDLILEGAGFWSLNLFFFVLLLVGTLFTCLYTAKFCWYSMISYYGGGGFEWDDKSKYYLIPKIILSLGGIMGGSLFFWLGVSYDEIVLVYGMISIWPFIIFLLGTVLGVLLLYSLLIEKNSMGASDFWSTMWFIPNLSVGLVKFPLFGGFYYVEVADQGWGESIGGQGLYQTGSKVGGSLFKSQEGVYGLMVYVAVIWLVIGWWVLF</sequence>
<evidence type="ECO:0000256" key="15">
    <source>
        <dbReference type="ARBA" id="ARBA00023136"/>
    </source>
</evidence>
<evidence type="ECO:0000256" key="17">
    <source>
        <dbReference type="RuleBase" id="RU003404"/>
    </source>
</evidence>
<keyword evidence="8" id="KW-0999">Mitochondrion inner membrane</keyword>
<feature type="transmembrane region" description="Helical" evidence="17">
    <location>
        <begin position="293"/>
        <end position="312"/>
    </location>
</feature>
<feature type="transmembrane region" description="Helical" evidence="17">
    <location>
        <begin position="238"/>
        <end position="262"/>
    </location>
</feature>
<evidence type="ECO:0000256" key="4">
    <source>
        <dbReference type="ARBA" id="ARBA00021096"/>
    </source>
</evidence>
<evidence type="ECO:0000256" key="9">
    <source>
        <dbReference type="ARBA" id="ARBA00022967"/>
    </source>
</evidence>
<feature type="transmembrane region" description="Helical" evidence="17">
    <location>
        <begin position="175"/>
        <end position="201"/>
    </location>
</feature>
<comment type="function">
    <text evidence="17">Core subunit of the mitochondrial membrane respiratory chain NADH dehydrogenase (Complex I) which catalyzes electron transfer from NADH through the respiratory chain, using ubiquinone as an electron acceptor. Essential for the catalytic activity and assembly of complex I.</text>
</comment>
<evidence type="ECO:0000259" key="20">
    <source>
        <dbReference type="Pfam" id="PF06455"/>
    </source>
</evidence>
<feature type="transmembrane region" description="Helical" evidence="17">
    <location>
        <begin position="49"/>
        <end position="76"/>
    </location>
</feature>
<keyword evidence="12 17" id="KW-0520">NAD</keyword>
<feature type="transmembrane region" description="Helical" evidence="17">
    <location>
        <begin position="120"/>
        <end position="138"/>
    </location>
</feature>
<keyword evidence="13 17" id="KW-0830">Ubiquinone</keyword>
<evidence type="ECO:0000259" key="19">
    <source>
        <dbReference type="Pfam" id="PF00662"/>
    </source>
</evidence>
<dbReference type="Pfam" id="PF06455">
    <property type="entry name" value="NADH5_C"/>
    <property type="match status" value="1"/>
</dbReference>
<keyword evidence="14 17" id="KW-0496">Mitochondrion</keyword>
<evidence type="ECO:0000256" key="2">
    <source>
        <dbReference type="ARBA" id="ARBA00004448"/>
    </source>
</evidence>
<feature type="transmembrane region" description="Helical" evidence="17">
    <location>
        <begin position="269"/>
        <end position="287"/>
    </location>
</feature>
<evidence type="ECO:0000259" key="18">
    <source>
        <dbReference type="Pfam" id="PF00361"/>
    </source>
</evidence>
<comment type="catalytic activity">
    <reaction evidence="16 17">
        <text>a ubiquinone + NADH + 5 H(+)(in) = a ubiquinol + NAD(+) + 4 H(+)(out)</text>
        <dbReference type="Rhea" id="RHEA:29091"/>
        <dbReference type="Rhea" id="RHEA-COMP:9565"/>
        <dbReference type="Rhea" id="RHEA-COMP:9566"/>
        <dbReference type="ChEBI" id="CHEBI:15378"/>
        <dbReference type="ChEBI" id="CHEBI:16389"/>
        <dbReference type="ChEBI" id="CHEBI:17976"/>
        <dbReference type="ChEBI" id="CHEBI:57540"/>
        <dbReference type="ChEBI" id="CHEBI:57945"/>
        <dbReference type="EC" id="7.1.1.2"/>
    </reaction>
</comment>
<comment type="similarity">
    <text evidence="17">Belongs to the complex I subunit 5 family.</text>
</comment>
<feature type="transmembrane region" description="Helical" evidence="17">
    <location>
        <begin position="546"/>
        <end position="565"/>
    </location>
</feature>
<feature type="transmembrane region" description="Helical" evidence="17">
    <location>
        <begin position="446"/>
        <end position="472"/>
    </location>
</feature>
<dbReference type="AlphaFoldDB" id="A0A1S5RS84"/>
<keyword evidence="6" id="KW-0679">Respiratory chain</keyword>
<dbReference type="GO" id="GO:0005743">
    <property type="term" value="C:mitochondrial inner membrane"/>
    <property type="evidence" value="ECO:0007669"/>
    <property type="project" value="UniProtKB-SubCell"/>
</dbReference>
<geneLocation type="mitochondrion" evidence="21"/>
<feature type="transmembrane region" description="Helical" evidence="17">
    <location>
        <begin position="492"/>
        <end position="512"/>
    </location>
</feature>
<evidence type="ECO:0000256" key="13">
    <source>
        <dbReference type="ARBA" id="ARBA00023075"/>
    </source>
</evidence>
<evidence type="ECO:0000256" key="7">
    <source>
        <dbReference type="ARBA" id="ARBA00022692"/>
    </source>
</evidence>
<dbReference type="GO" id="GO:0008137">
    <property type="term" value="F:NADH dehydrogenase (ubiquinone) activity"/>
    <property type="evidence" value="ECO:0007669"/>
    <property type="project" value="UniProtKB-EC"/>
</dbReference>
<feature type="transmembrane region" description="Helical" evidence="17">
    <location>
        <begin position="7"/>
        <end position="29"/>
    </location>
</feature>